<dbReference type="EMBL" id="QGKX02001521">
    <property type="protein sequence ID" value="KAF3506121.1"/>
    <property type="molecule type" value="Genomic_DNA"/>
</dbReference>
<protein>
    <submittedName>
        <fullName evidence="2">Uncharacterized protein</fullName>
    </submittedName>
</protein>
<proteinExistence type="predicted"/>
<gene>
    <name evidence="2" type="ORF">F2Q69_00005421</name>
</gene>
<evidence type="ECO:0000313" key="2">
    <source>
        <dbReference type="EMBL" id="KAF3506121.1"/>
    </source>
</evidence>
<evidence type="ECO:0000256" key="1">
    <source>
        <dbReference type="SAM" id="MobiDB-lite"/>
    </source>
</evidence>
<reference evidence="2" key="1">
    <citation type="submission" date="2019-12" db="EMBL/GenBank/DDBJ databases">
        <title>Genome sequencing and annotation of Brassica cretica.</title>
        <authorList>
            <person name="Studholme D.J."/>
            <person name="Sarris P."/>
        </authorList>
    </citation>
    <scope>NUCLEOTIDE SEQUENCE</scope>
    <source>
        <strain evidence="2">PFS-109/04</strain>
        <tissue evidence="2">Leaf</tissue>
    </source>
</reference>
<comment type="caution">
    <text evidence="2">The sequence shown here is derived from an EMBL/GenBank/DDBJ whole genome shotgun (WGS) entry which is preliminary data.</text>
</comment>
<evidence type="ECO:0000313" key="3">
    <source>
        <dbReference type="Proteomes" id="UP000712600"/>
    </source>
</evidence>
<accession>A0A8S9NVM4</accession>
<sequence>MKQGRPRVQRVELRGCMALTFWIEPGRDALAIWQTRRDGTRSPYGERAGTGLARHMASGLGRDALTICRAGRDRTPSPYDAPGRVSRVAPGWASQDVPGLTGQDVPGLTGWDGWNASGNR</sequence>
<name>A0A8S9NVM4_BRACR</name>
<feature type="region of interest" description="Disordered" evidence="1">
    <location>
        <begin position="73"/>
        <end position="120"/>
    </location>
</feature>
<dbReference type="AlphaFoldDB" id="A0A8S9NVM4"/>
<organism evidence="2 3">
    <name type="scientific">Brassica cretica</name>
    <name type="common">Mustard</name>
    <dbReference type="NCBI Taxonomy" id="69181"/>
    <lineage>
        <taxon>Eukaryota</taxon>
        <taxon>Viridiplantae</taxon>
        <taxon>Streptophyta</taxon>
        <taxon>Embryophyta</taxon>
        <taxon>Tracheophyta</taxon>
        <taxon>Spermatophyta</taxon>
        <taxon>Magnoliopsida</taxon>
        <taxon>eudicotyledons</taxon>
        <taxon>Gunneridae</taxon>
        <taxon>Pentapetalae</taxon>
        <taxon>rosids</taxon>
        <taxon>malvids</taxon>
        <taxon>Brassicales</taxon>
        <taxon>Brassicaceae</taxon>
        <taxon>Brassiceae</taxon>
        <taxon>Brassica</taxon>
    </lineage>
</organism>
<dbReference type="Proteomes" id="UP000712600">
    <property type="component" value="Unassembled WGS sequence"/>
</dbReference>